<evidence type="ECO:0000256" key="3">
    <source>
        <dbReference type="ARBA" id="ARBA00023163"/>
    </source>
</evidence>
<dbReference type="EMBL" id="CP048222">
    <property type="protein sequence ID" value="QHT67316.1"/>
    <property type="molecule type" value="Genomic_DNA"/>
</dbReference>
<evidence type="ECO:0000313" key="5">
    <source>
        <dbReference type="EMBL" id="QHT67316.1"/>
    </source>
</evidence>
<protein>
    <submittedName>
        <fullName evidence="5">AraC family transcriptional regulator</fullName>
    </submittedName>
</protein>
<evidence type="ECO:0000259" key="4">
    <source>
        <dbReference type="PROSITE" id="PS01124"/>
    </source>
</evidence>
<dbReference type="GO" id="GO:0043565">
    <property type="term" value="F:sequence-specific DNA binding"/>
    <property type="evidence" value="ECO:0007669"/>
    <property type="project" value="InterPro"/>
</dbReference>
<dbReference type="SMART" id="SM00342">
    <property type="entry name" value="HTH_ARAC"/>
    <property type="match status" value="1"/>
</dbReference>
<dbReference type="Proteomes" id="UP000480178">
    <property type="component" value="Chromosome"/>
</dbReference>
<evidence type="ECO:0000313" key="6">
    <source>
        <dbReference type="Proteomes" id="UP000480178"/>
    </source>
</evidence>
<dbReference type="KEGG" id="rhoz:GXP67_12065"/>
<dbReference type="PROSITE" id="PS01124">
    <property type="entry name" value="HTH_ARAC_FAMILY_2"/>
    <property type="match status" value="1"/>
</dbReference>
<evidence type="ECO:0000256" key="1">
    <source>
        <dbReference type="ARBA" id="ARBA00023015"/>
    </source>
</evidence>
<dbReference type="GO" id="GO:0003700">
    <property type="term" value="F:DNA-binding transcription factor activity"/>
    <property type="evidence" value="ECO:0007669"/>
    <property type="project" value="InterPro"/>
</dbReference>
<evidence type="ECO:0000256" key="2">
    <source>
        <dbReference type="ARBA" id="ARBA00023125"/>
    </source>
</evidence>
<dbReference type="Pfam" id="PF12833">
    <property type="entry name" value="HTH_18"/>
    <property type="match status" value="1"/>
</dbReference>
<keyword evidence="2" id="KW-0238">DNA-binding</keyword>
<name>A0A6C0GH19_9BACT</name>
<keyword evidence="6" id="KW-1185">Reference proteome</keyword>
<dbReference type="InterPro" id="IPR009057">
    <property type="entry name" value="Homeodomain-like_sf"/>
</dbReference>
<gene>
    <name evidence="5" type="ORF">GXP67_12065</name>
</gene>
<keyword evidence="3" id="KW-0804">Transcription</keyword>
<dbReference type="PANTHER" id="PTHR43280:SF32">
    <property type="entry name" value="TRANSCRIPTIONAL REGULATORY PROTEIN"/>
    <property type="match status" value="1"/>
</dbReference>
<keyword evidence="1" id="KW-0805">Transcription regulation</keyword>
<dbReference type="PANTHER" id="PTHR43280">
    <property type="entry name" value="ARAC-FAMILY TRANSCRIPTIONAL REGULATOR"/>
    <property type="match status" value="1"/>
</dbReference>
<dbReference type="Gene3D" id="1.10.10.60">
    <property type="entry name" value="Homeodomain-like"/>
    <property type="match status" value="1"/>
</dbReference>
<sequence>MKDKIDTRFHHPNAVDLKLKGFNVHQIESTVSKLPTYRRRDFYKITLATSHMIIHYADQGIEVDGSFLFFSNPHVPYSVELLSEKNIGYGCWFTEAFLKKSERLESLQESPLFKIGGTPVLTINSEQKEFIESLFKKMLSEQNTDYLFKDELIRNYIHLIIHEALKVQPSDHFVKHKTASSRLTALFLELLERQFPIESPQQPLQLRTPSNYANRLCVSINHLNRSVKEITGKPTTTHITERVISEAKALLQHTDWSIAEVAYALGFDYTTYFNNYFKRVTGTIPKSFRA</sequence>
<proteinExistence type="predicted"/>
<organism evidence="5 6">
    <name type="scientific">Rhodocytophaga rosea</name>
    <dbReference type="NCBI Taxonomy" id="2704465"/>
    <lineage>
        <taxon>Bacteria</taxon>
        <taxon>Pseudomonadati</taxon>
        <taxon>Bacteroidota</taxon>
        <taxon>Cytophagia</taxon>
        <taxon>Cytophagales</taxon>
        <taxon>Rhodocytophagaceae</taxon>
        <taxon>Rhodocytophaga</taxon>
    </lineage>
</organism>
<accession>A0A6C0GH19</accession>
<dbReference type="AlphaFoldDB" id="A0A6C0GH19"/>
<reference evidence="5 6" key="1">
    <citation type="submission" date="2020-01" db="EMBL/GenBank/DDBJ databases">
        <authorList>
            <person name="Kim M.K."/>
        </authorList>
    </citation>
    <scope>NUCLEOTIDE SEQUENCE [LARGE SCALE GENOMIC DNA]</scope>
    <source>
        <strain evidence="5 6">172606-1</strain>
    </source>
</reference>
<dbReference type="SUPFAM" id="SSF46689">
    <property type="entry name" value="Homeodomain-like"/>
    <property type="match status" value="1"/>
</dbReference>
<dbReference type="InterPro" id="IPR018060">
    <property type="entry name" value="HTH_AraC"/>
</dbReference>
<feature type="domain" description="HTH araC/xylS-type" evidence="4">
    <location>
        <begin position="181"/>
        <end position="290"/>
    </location>
</feature>